<dbReference type="Proteomes" id="UP000647585">
    <property type="component" value="Unassembled WGS sequence"/>
</dbReference>
<proteinExistence type="predicted"/>
<gene>
    <name evidence="1" type="ORF">GCM10007158_02040</name>
</gene>
<reference evidence="2" key="1">
    <citation type="journal article" date="2019" name="Int. J. Syst. Evol. Microbiol.">
        <title>The Global Catalogue of Microorganisms (GCM) 10K type strain sequencing project: providing services to taxonomists for standard genome sequencing and annotation.</title>
        <authorList>
            <consortium name="The Broad Institute Genomics Platform"/>
            <consortium name="The Broad Institute Genome Sequencing Center for Infectious Disease"/>
            <person name="Wu L."/>
            <person name="Ma J."/>
        </authorList>
    </citation>
    <scope>NUCLEOTIDE SEQUENCE [LARGE SCALE GENOMIC DNA]</scope>
    <source>
        <strain evidence="2">KCTC 22157</strain>
    </source>
</reference>
<dbReference type="EMBL" id="BMXO01000001">
    <property type="protein sequence ID" value="GGW45034.1"/>
    <property type="molecule type" value="Genomic_DNA"/>
</dbReference>
<dbReference type="NCBIfam" id="TIGR01634">
    <property type="entry name" value="tail_P2_I"/>
    <property type="match status" value="1"/>
</dbReference>
<protein>
    <recommendedName>
        <fullName evidence="3">Phage tail protein I</fullName>
    </recommendedName>
</protein>
<dbReference type="InterPro" id="IPR006521">
    <property type="entry name" value="Tail_protein_I"/>
</dbReference>
<keyword evidence="2" id="KW-1185">Reference proteome</keyword>
<sequence>MNDLLPPNRTSLEARLAASHPLALPVPLRTLWNPATCPAHCLPFLAWAFSVDQWHESWPESIKRRVIANSAELHRIKGTRPAVELAMESLGVEVELTEWFEATPNLPRGTFRAVLYVNENLTPEAPALLSDTLYTQLRQAIDNAKNKRSHYTFQVGARYAAGLGAASAVKSAAVRRDIANAITPPLNAQSSLGAAAVQRTAAVSRWAATATQTPTLSTPLAVACTFHATAVARYPMEAPA</sequence>
<dbReference type="RefSeq" id="WP_193460731.1">
    <property type="nucleotide sequence ID" value="NZ_BMXO01000001.1"/>
</dbReference>
<evidence type="ECO:0000313" key="1">
    <source>
        <dbReference type="EMBL" id="GGW45034.1"/>
    </source>
</evidence>
<evidence type="ECO:0000313" key="2">
    <source>
        <dbReference type="Proteomes" id="UP000647585"/>
    </source>
</evidence>
<evidence type="ECO:0008006" key="3">
    <source>
        <dbReference type="Google" id="ProtNLM"/>
    </source>
</evidence>
<accession>A0ABQ2WCV7</accession>
<organism evidence="1 2">
    <name type="scientific">Halomonas johnsoniae</name>
    <dbReference type="NCBI Taxonomy" id="502832"/>
    <lineage>
        <taxon>Bacteria</taxon>
        <taxon>Pseudomonadati</taxon>
        <taxon>Pseudomonadota</taxon>
        <taxon>Gammaproteobacteria</taxon>
        <taxon>Oceanospirillales</taxon>
        <taxon>Halomonadaceae</taxon>
        <taxon>Halomonas</taxon>
    </lineage>
</organism>
<dbReference type="Pfam" id="PF09684">
    <property type="entry name" value="Tail_P2_I"/>
    <property type="match status" value="1"/>
</dbReference>
<comment type="caution">
    <text evidence="1">The sequence shown here is derived from an EMBL/GenBank/DDBJ whole genome shotgun (WGS) entry which is preliminary data.</text>
</comment>
<name>A0ABQ2WCV7_9GAMM</name>